<reference evidence="2" key="1">
    <citation type="submission" date="2023-07" db="EMBL/GenBank/DDBJ databases">
        <title>Isolating and identifying novel microbial strains from the Mariana Trench.</title>
        <authorList>
            <person name="Fu H."/>
        </authorList>
    </citation>
    <scope>NUCLEOTIDE SEQUENCE [LARGE SCALE GENOMIC DNA]</scope>
    <source>
        <strain evidence="2">T-y2</strain>
    </source>
</reference>
<protein>
    <submittedName>
        <fullName evidence="1">RteC domain-containing protein</fullName>
    </submittedName>
</protein>
<dbReference type="InterPro" id="IPR018534">
    <property type="entry name" value="Tet_reg_excision_RteC"/>
</dbReference>
<dbReference type="Proteomes" id="UP001182991">
    <property type="component" value="Unassembled WGS sequence"/>
</dbReference>
<accession>A0ABU2KFS5</accession>
<evidence type="ECO:0000313" key="1">
    <source>
        <dbReference type="EMBL" id="MDT0293554.1"/>
    </source>
</evidence>
<dbReference type="RefSeq" id="WP_311400530.1">
    <property type="nucleotide sequence ID" value="NZ_JAVRBG010000002.1"/>
</dbReference>
<organism evidence="1 2">
    <name type="scientific">Mesonia ostreae</name>
    <dbReference type="NCBI Taxonomy" id="861110"/>
    <lineage>
        <taxon>Bacteria</taxon>
        <taxon>Pseudomonadati</taxon>
        <taxon>Bacteroidota</taxon>
        <taxon>Flavobacteriia</taxon>
        <taxon>Flavobacteriales</taxon>
        <taxon>Flavobacteriaceae</taxon>
        <taxon>Mesonia</taxon>
    </lineage>
</organism>
<gene>
    <name evidence="1" type="ORF">RLT85_02790</name>
</gene>
<sequence>MKLHLLAKNLEQQLQEIKENSKSIVQRANCSINLCTKLLSKFKKEIVENGFDSTDDEIYFFKYTKQIPLKQLIYFTEIRSFEIQFPKADKDSQREYIRKKIQKLNRFFICNLDFTQYVDSEHTHFDKEYYTREFMDSYHISTSKYYFQDPDFFTPRDMLLGKLKAFTCLIAYLDIRLYNLEHHFKLNGKLMAENEKLTWPFTNTDWVELVYALHSAGIAKQNKLSIRKVSNIMQEIFDFTPKEIYKTYQEIKNRKNSRTLFLDQLALSLLSEMDKSEE</sequence>
<name>A0ABU2KFS5_9FLAO</name>
<keyword evidence="2" id="KW-1185">Reference proteome</keyword>
<evidence type="ECO:0000313" key="2">
    <source>
        <dbReference type="Proteomes" id="UP001182991"/>
    </source>
</evidence>
<comment type="caution">
    <text evidence="1">The sequence shown here is derived from an EMBL/GenBank/DDBJ whole genome shotgun (WGS) entry which is preliminary data.</text>
</comment>
<dbReference type="EMBL" id="JAVRBG010000002">
    <property type="protein sequence ID" value="MDT0293554.1"/>
    <property type="molecule type" value="Genomic_DNA"/>
</dbReference>
<proteinExistence type="predicted"/>
<dbReference type="Pfam" id="PF09357">
    <property type="entry name" value="RteC"/>
    <property type="match status" value="1"/>
</dbReference>